<evidence type="ECO:0000256" key="6">
    <source>
        <dbReference type="ARBA" id="ARBA00023004"/>
    </source>
</evidence>
<dbReference type="GO" id="GO:0031071">
    <property type="term" value="F:cysteine desulfurase activity"/>
    <property type="evidence" value="ECO:0007669"/>
    <property type="project" value="UniProtKB-EC"/>
</dbReference>
<accession>A0AA96J8U5</accession>
<gene>
    <name evidence="10" type="ORF">RN607_10320</name>
</gene>
<dbReference type="PANTHER" id="PTHR11601">
    <property type="entry name" value="CYSTEINE DESULFURYLASE FAMILY MEMBER"/>
    <property type="match status" value="1"/>
</dbReference>
<sequence length="380" mass="38571">MHYLDHAATTPLRPAAREAWLAAADLTGNPSSLHGEGRRVRAVVEDARERIGAALGADAAEVILLSGGTEADNLALKGLWWGRGGAGRIVTTAVEHHAVLDPARWLADREGAELVEVGVDSAGAVDVDAFTAALPGAALATAMWVNNEVGAVQPVAELAAAAAVARVPMHCDAVQAVGYEQVDFGASGLTTMAVSAHKIGGPVGVGALLARRDAPLAPLLHGGGQERKLRSGTVDAAGAAAFAAALEQVVAERDLERRRVEALGDRLATGIRDAVPDAVVRGAADGCSAHVVHAVVPGASSEAMLMLLDAAGVAVSSGSACTAGVVERSHVLQAMGHSPEESRSAVRFSLGWTTTDGDVDAALAALADAVARARAAGRMR</sequence>
<name>A0AA96J8U5_9MICO</name>
<comment type="catalytic activity">
    <reaction evidence="8">
        <text>(sulfur carrier)-H + L-cysteine = (sulfur carrier)-SH + L-alanine</text>
        <dbReference type="Rhea" id="RHEA:43892"/>
        <dbReference type="Rhea" id="RHEA-COMP:14737"/>
        <dbReference type="Rhea" id="RHEA-COMP:14739"/>
        <dbReference type="ChEBI" id="CHEBI:29917"/>
        <dbReference type="ChEBI" id="CHEBI:35235"/>
        <dbReference type="ChEBI" id="CHEBI:57972"/>
        <dbReference type="ChEBI" id="CHEBI:64428"/>
        <dbReference type="EC" id="2.8.1.7"/>
    </reaction>
</comment>
<evidence type="ECO:0000256" key="2">
    <source>
        <dbReference type="ARBA" id="ARBA00006490"/>
    </source>
</evidence>
<dbReference type="EMBL" id="CP134880">
    <property type="protein sequence ID" value="WNM26592.1"/>
    <property type="molecule type" value="Genomic_DNA"/>
</dbReference>
<dbReference type="InterPro" id="IPR015422">
    <property type="entry name" value="PyrdxlP-dep_Trfase_small"/>
</dbReference>
<evidence type="ECO:0000259" key="9">
    <source>
        <dbReference type="Pfam" id="PF00266"/>
    </source>
</evidence>
<dbReference type="AlphaFoldDB" id="A0AA96J8U5"/>
<keyword evidence="6" id="KW-0408">Iron</keyword>
<dbReference type="PIRSF" id="PIRSF005572">
    <property type="entry name" value="NifS"/>
    <property type="match status" value="1"/>
</dbReference>
<dbReference type="Proteomes" id="UP001303408">
    <property type="component" value="Chromosome"/>
</dbReference>
<keyword evidence="5" id="KW-0663">Pyridoxal phosphate</keyword>
<dbReference type="Pfam" id="PF00266">
    <property type="entry name" value="Aminotran_5"/>
    <property type="match status" value="1"/>
</dbReference>
<dbReference type="Gene3D" id="3.40.640.10">
    <property type="entry name" value="Type I PLP-dependent aspartate aminotransferase-like (Major domain)"/>
    <property type="match status" value="1"/>
</dbReference>
<protein>
    <submittedName>
        <fullName evidence="10">Cysteine desulfurase family protein</fullName>
    </submittedName>
</protein>
<comment type="cofactor">
    <cofactor evidence="1">
        <name>pyridoxal 5'-phosphate</name>
        <dbReference type="ChEBI" id="CHEBI:597326"/>
    </cofactor>
</comment>
<dbReference type="PANTHER" id="PTHR11601:SF34">
    <property type="entry name" value="CYSTEINE DESULFURASE"/>
    <property type="match status" value="1"/>
</dbReference>
<dbReference type="GO" id="GO:0046872">
    <property type="term" value="F:metal ion binding"/>
    <property type="evidence" value="ECO:0007669"/>
    <property type="project" value="UniProtKB-KW"/>
</dbReference>
<feature type="domain" description="Aminotransferase class V" evidence="9">
    <location>
        <begin position="2"/>
        <end position="361"/>
    </location>
</feature>
<organism evidence="10">
    <name type="scientific">Demequina capsici</name>
    <dbReference type="NCBI Taxonomy" id="3075620"/>
    <lineage>
        <taxon>Bacteria</taxon>
        <taxon>Bacillati</taxon>
        <taxon>Actinomycetota</taxon>
        <taxon>Actinomycetes</taxon>
        <taxon>Micrococcales</taxon>
        <taxon>Demequinaceae</taxon>
        <taxon>Demequina</taxon>
    </lineage>
</organism>
<proteinExistence type="inferred from homology"/>
<keyword evidence="7" id="KW-0411">Iron-sulfur</keyword>
<comment type="similarity">
    <text evidence="2">Belongs to the class-V pyridoxal-phosphate-dependent aminotransferase family. NifS/IscS subfamily.</text>
</comment>
<dbReference type="InterPro" id="IPR015421">
    <property type="entry name" value="PyrdxlP-dep_Trfase_major"/>
</dbReference>
<dbReference type="SUPFAM" id="SSF53383">
    <property type="entry name" value="PLP-dependent transferases"/>
    <property type="match status" value="1"/>
</dbReference>
<evidence type="ECO:0000256" key="5">
    <source>
        <dbReference type="ARBA" id="ARBA00022898"/>
    </source>
</evidence>
<dbReference type="Gene3D" id="1.10.260.50">
    <property type="match status" value="1"/>
</dbReference>
<keyword evidence="3" id="KW-0808">Transferase</keyword>
<dbReference type="GO" id="GO:0051536">
    <property type="term" value="F:iron-sulfur cluster binding"/>
    <property type="evidence" value="ECO:0007669"/>
    <property type="project" value="UniProtKB-KW"/>
</dbReference>
<dbReference type="InterPro" id="IPR016454">
    <property type="entry name" value="Cysteine_dSase"/>
</dbReference>
<evidence type="ECO:0000256" key="7">
    <source>
        <dbReference type="ARBA" id="ARBA00023014"/>
    </source>
</evidence>
<evidence type="ECO:0000256" key="8">
    <source>
        <dbReference type="ARBA" id="ARBA00050776"/>
    </source>
</evidence>
<dbReference type="RefSeq" id="WP_313542449.1">
    <property type="nucleotide sequence ID" value="NZ_CP134880.1"/>
</dbReference>
<dbReference type="InterPro" id="IPR000192">
    <property type="entry name" value="Aminotrans_V_dom"/>
</dbReference>
<dbReference type="KEGG" id="dcp:RN607_10320"/>
<evidence type="ECO:0000256" key="3">
    <source>
        <dbReference type="ARBA" id="ARBA00022679"/>
    </source>
</evidence>
<dbReference type="Gene3D" id="3.90.1150.10">
    <property type="entry name" value="Aspartate Aminotransferase, domain 1"/>
    <property type="match status" value="1"/>
</dbReference>
<dbReference type="InterPro" id="IPR015424">
    <property type="entry name" value="PyrdxlP-dep_Trfase"/>
</dbReference>
<evidence type="ECO:0000256" key="1">
    <source>
        <dbReference type="ARBA" id="ARBA00001933"/>
    </source>
</evidence>
<evidence type="ECO:0000313" key="10">
    <source>
        <dbReference type="EMBL" id="WNM26592.1"/>
    </source>
</evidence>
<evidence type="ECO:0000256" key="4">
    <source>
        <dbReference type="ARBA" id="ARBA00022723"/>
    </source>
</evidence>
<reference evidence="10" key="1">
    <citation type="submission" date="2023-09" db="EMBL/GenBank/DDBJ databases">
        <title>Demequina sp. a novel bacteria isolated from Capsicum annuum.</title>
        <authorList>
            <person name="Humaira Z."/>
            <person name="Lee J."/>
            <person name="Cho D."/>
        </authorList>
    </citation>
    <scope>NUCLEOTIDE SEQUENCE</scope>
    <source>
        <strain evidence="10">PMTSA13</strain>
    </source>
</reference>
<keyword evidence="4" id="KW-0479">Metal-binding</keyword>